<dbReference type="Proteomes" id="UP000466442">
    <property type="component" value="Unassembled WGS sequence"/>
</dbReference>
<keyword evidence="2" id="KW-1185">Reference proteome</keyword>
<evidence type="ECO:0000313" key="1">
    <source>
        <dbReference type="EMBL" id="KAF6199005.1"/>
    </source>
</evidence>
<accession>A0A8S9WUD8</accession>
<gene>
    <name evidence="1" type="ORF">GE061_007028</name>
</gene>
<name>A0A8S9WUD8_APOLU</name>
<dbReference type="EMBL" id="WIXP02000015">
    <property type="protein sequence ID" value="KAF6199005.1"/>
    <property type="molecule type" value="Genomic_DNA"/>
</dbReference>
<protein>
    <submittedName>
        <fullName evidence="1">Uncharacterized protein</fullName>
    </submittedName>
</protein>
<reference evidence="1" key="1">
    <citation type="journal article" date="2021" name="Mol. Ecol. Resour.">
        <title>Apolygus lucorum genome provides insights into omnivorousness and mesophyll feeding.</title>
        <authorList>
            <person name="Liu Y."/>
            <person name="Liu H."/>
            <person name="Wang H."/>
            <person name="Huang T."/>
            <person name="Liu B."/>
            <person name="Yang B."/>
            <person name="Yin L."/>
            <person name="Li B."/>
            <person name="Zhang Y."/>
            <person name="Zhang S."/>
            <person name="Jiang F."/>
            <person name="Zhang X."/>
            <person name="Ren Y."/>
            <person name="Wang B."/>
            <person name="Wang S."/>
            <person name="Lu Y."/>
            <person name="Wu K."/>
            <person name="Fan W."/>
            <person name="Wang G."/>
        </authorList>
    </citation>
    <scope>NUCLEOTIDE SEQUENCE</scope>
    <source>
        <strain evidence="1">12Hb</strain>
    </source>
</reference>
<evidence type="ECO:0000313" key="2">
    <source>
        <dbReference type="Proteomes" id="UP000466442"/>
    </source>
</evidence>
<dbReference type="AlphaFoldDB" id="A0A8S9WUD8"/>
<sequence length="92" mass="10804">MNRQRTGSQPEEREILARRSPALFDIFAFMSRKTEAEVDLPKDRRRTTSYNDLSRHSPVRRDEKTGLQVLWMRPGASRIMSMPRISIVRTKS</sequence>
<proteinExistence type="predicted"/>
<organism evidence="1 2">
    <name type="scientific">Apolygus lucorum</name>
    <name type="common">Small green plant bug</name>
    <name type="synonym">Lygocoris lucorum</name>
    <dbReference type="NCBI Taxonomy" id="248454"/>
    <lineage>
        <taxon>Eukaryota</taxon>
        <taxon>Metazoa</taxon>
        <taxon>Ecdysozoa</taxon>
        <taxon>Arthropoda</taxon>
        <taxon>Hexapoda</taxon>
        <taxon>Insecta</taxon>
        <taxon>Pterygota</taxon>
        <taxon>Neoptera</taxon>
        <taxon>Paraneoptera</taxon>
        <taxon>Hemiptera</taxon>
        <taxon>Heteroptera</taxon>
        <taxon>Panheteroptera</taxon>
        <taxon>Cimicomorpha</taxon>
        <taxon>Miridae</taxon>
        <taxon>Mirini</taxon>
        <taxon>Apolygus</taxon>
    </lineage>
</organism>
<comment type="caution">
    <text evidence="1">The sequence shown here is derived from an EMBL/GenBank/DDBJ whole genome shotgun (WGS) entry which is preliminary data.</text>
</comment>